<name>A0A1I8NZ92_STOCA</name>
<evidence type="ECO:0000313" key="13">
    <source>
        <dbReference type="EnsemblMetazoa" id="SCAU003411-PD"/>
    </source>
</evidence>
<keyword evidence="14" id="KW-1185">Reference proteome</keyword>
<dbReference type="GO" id="GO:0005545">
    <property type="term" value="F:1-phosphatidylinositol binding"/>
    <property type="evidence" value="ECO:0007669"/>
    <property type="project" value="InterPro"/>
</dbReference>
<feature type="compositionally biased region" description="Polar residues" evidence="11">
    <location>
        <begin position="768"/>
        <end position="777"/>
    </location>
</feature>
<keyword evidence="9" id="KW-0968">Cytoplasmic vesicle</keyword>
<dbReference type="Proteomes" id="UP000095300">
    <property type="component" value="Unassembled WGS sequence"/>
</dbReference>
<dbReference type="Pfam" id="PF07651">
    <property type="entry name" value="ANTH"/>
    <property type="match status" value="1"/>
</dbReference>
<dbReference type="SUPFAM" id="SSF89009">
    <property type="entry name" value="GAT-like domain"/>
    <property type="match status" value="1"/>
</dbReference>
<dbReference type="GO" id="GO:0016185">
    <property type="term" value="P:synaptic vesicle budding from presynaptic endocytic zone membrane"/>
    <property type="evidence" value="ECO:0007669"/>
    <property type="project" value="TreeGrafter"/>
</dbReference>
<keyword evidence="8" id="KW-0168">Coated pit</keyword>
<keyword evidence="5" id="KW-0254">Endocytosis</keyword>
<evidence type="ECO:0000256" key="11">
    <source>
        <dbReference type="SAM" id="MobiDB-lite"/>
    </source>
</evidence>
<dbReference type="AlphaFoldDB" id="A0A1I8NZ92"/>
<evidence type="ECO:0000256" key="1">
    <source>
        <dbReference type="ARBA" id="ARBA00004132"/>
    </source>
</evidence>
<keyword evidence="7" id="KW-0472">Membrane</keyword>
<dbReference type="VEuPathDB" id="VectorBase:SCAU003411"/>
<feature type="region of interest" description="Disordered" evidence="11">
    <location>
        <begin position="610"/>
        <end position="636"/>
    </location>
</feature>
<dbReference type="GO" id="GO:0005546">
    <property type="term" value="F:phosphatidylinositol-4,5-bisphosphate binding"/>
    <property type="evidence" value="ECO:0007669"/>
    <property type="project" value="TreeGrafter"/>
</dbReference>
<organism evidence="13 14">
    <name type="scientific">Stomoxys calcitrans</name>
    <name type="common">Stable fly</name>
    <name type="synonym">Conops calcitrans</name>
    <dbReference type="NCBI Taxonomy" id="35570"/>
    <lineage>
        <taxon>Eukaryota</taxon>
        <taxon>Metazoa</taxon>
        <taxon>Ecdysozoa</taxon>
        <taxon>Arthropoda</taxon>
        <taxon>Hexapoda</taxon>
        <taxon>Insecta</taxon>
        <taxon>Pterygota</taxon>
        <taxon>Neoptera</taxon>
        <taxon>Endopterygota</taxon>
        <taxon>Diptera</taxon>
        <taxon>Brachycera</taxon>
        <taxon>Muscomorpha</taxon>
        <taxon>Muscoidea</taxon>
        <taxon>Muscidae</taxon>
        <taxon>Stomoxys</taxon>
    </lineage>
</organism>
<keyword evidence="6" id="KW-0333">Golgi apparatus</keyword>
<protein>
    <recommendedName>
        <fullName evidence="12">ENTH domain-containing protein</fullName>
    </recommendedName>
</protein>
<dbReference type="InterPro" id="IPR008942">
    <property type="entry name" value="ENTH_VHS"/>
</dbReference>
<dbReference type="GO" id="GO:0008021">
    <property type="term" value="C:synaptic vesicle"/>
    <property type="evidence" value="ECO:0007669"/>
    <property type="project" value="TreeGrafter"/>
</dbReference>
<gene>
    <name evidence="13" type="primary">106088147</name>
</gene>
<dbReference type="FunFam" id="1.25.40.90:FF:000017">
    <property type="entry name" value="Phosphatidylinositol-binding clathrin assembly protein LAP"/>
    <property type="match status" value="1"/>
</dbReference>
<dbReference type="GO" id="GO:0000149">
    <property type="term" value="F:SNARE binding"/>
    <property type="evidence" value="ECO:0007669"/>
    <property type="project" value="TreeGrafter"/>
</dbReference>
<dbReference type="InterPro" id="IPR013809">
    <property type="entry name" value="ENTH"/>
</dbReference>
<dbReference type="GO" id="GO:0005905">
    <property type="term" value="C:clathrin-coated pit"/>
    <property type="evidence" value="ECO:0007669"/>
    <property type="project" value="UniProtKB-SubCell"/>
</dbReference>
<feature type="domain" description="ENTH" evidence="12">
    <location>
        <begin position="16"/>
        <end position="158"/>
    </location>
</feature>
<dbReference type="OrthoDB" id="44015at2759"/>
<dbReference type="EnsemblMetazoa" id="SCAU003411-RD">
    <property type="protein sequence ID" value="SCAU003411-PD"/>
    <property type="gene ID" value="SCAU003411"/>
</dbReference>
<evidence type="ECO:0000256" key="9">
    <source>
        <dbReference type="ARBA" id="ARBA00023329"/>
    </source>
</evidence>
<evidence type="ECO:0000256" key="2">
    <source>
        <dbReference type="ARBA" id="ARBA00004555"/>
    </source>
</evidence>
<dbReference type="GO" id="GO:0072583">
    <property type="term" value="P:clathrin-dependent endocytosis"/>
    <property type="evidence" value="ECO:0007669"/>
    <property type="project" value="InterPro"/>
</dbReference>
<dbReference type="SMART" id="SM00273">
    <property type="entry name" value="ENTH"/>
    <property type="match status" value="1"/>
</dbReference>
<dbReference type="SUPFAM" id="SSF48464">
    <property type="entry name" value="ENTH/VHS domain"/>
    <property type="match status" value="1"/>
</dbReference>
<proteinExistence type="inferred from homology"/>
<evidence type="ECO:0000256" key="8">
    <source>
        <dbReference type="ARBA" id="ARBA00023176"/>
    </source>
</evidence>
<dbReference type="PROSITE" id="PS50942">
    <property type="entry name" value="ENTH"/>
    <property type="match status" value="1"/>
</dbReference>
<evidence type="ECO:0000259" key="12">
    <source>
        <dbReference type="PROSITE" id="PS50942"/>
    </source>
</evidence>
<feature type="compositionally biased region" description="Polar residues" evidence="11">
    <location>
        <begin position="661"/>
        <end position="670"/>
    </location>
</feature>
<dbReference type="GO" id="GO:0005794">
    <property type="term" value="C:Golgi apparatus"/>
    <property type="evidence" value="ECO:0007669"/>
    <property type="project" value="UniProtKB-SubCell"/>
</dbReference>
<dbReference type="Gene3D" id="1.25.40.90">
    <property type="match status" value="1"/>
</dbReference>
<feature type="region of interest" description="Disordered" evidence="11">
    <location>
        <begin position="768"/>
        <end position="788"/>
    </location>
</feature>
<dbReference type="GO" id="GO:0040011">
    <property type="term" value="P:locomotion"/>
    <property type="evidence" value="ECO:0007669"/>
    <property type="project" value="UniProtKB-ARBA"/>
</dbReference>
<evidence type="ECO:0000256" key="3">
    <source>
        <dbReference type="ARBA" id="ARBA00004600"/>
    </source>
</evidence>
<dbReference type="CDD" id="cd16985">
    <property type="entry name" value="ANTH_N_AP180"/>
    <property type="match status" value="1"/>
</dbReference>
<dbReference type="GO" id="GO:0098894">
    <property type="term" value="C:extrinsic component of presynaptic endocytic zone membrane"/>
    <property type="evidence" value="ECO:0007669"/>
    <property type="project" value="TreeGrafter"/>
</dbReference>
<dbReference type="PANTHER" id="PTHR22951">
    <property type="entry name" value="CLATHRIN ASSEMBLY PROTEIN"/>
    <property type="match status" value="1"/>
</dbReference>
<dbReference type="FunFam" id="1.20.58.150:FF:000001">
    <property type="entry name" value="phosphatidylinositol-binding clathrin assembly protein-like isoform X1"/>
    <property type="match status" value="1"/>
</dbReference>
<accession>A0A1I8NZ92</accession>
<comment type="subcellular location">
    <subcellularLocation>
        <location evidence="1">Cytoplasmic vesicle</location>
        <location evidence="1">Clathrin-coated vesicle</location>
    </subcellularLocation>
    <subcellularLocation>
        <location evidence="2">Golgi apparatus</location>
    </subcellularLocation>
    <subcellularLocation>
        <location evidence="3">Membrane</location>
        <location evidence="3">Clathrin-coated pit</location>
    </subcellularLocation>
</comment>
<evidence type="ECO:0000313" key="14">
    <source>
        <dbReference type="Proteomes" id="UP000095300"/>
    </source>
</evidence>
<dbReference type="GO" id="GO:0032050">
    <property type="term" value="F:clathrin heavy chain binding"/>
    <property type="evidence" value="ECO:0007669"/>
    <property type="project" value="TreeGrafter"/>
</dbReference>
<dbReference type="InterPro" id="IPR011417">
    <property type="entry name" value="ANTH_dom"/>
</dbReference>
<dbReference type="GO" id="GO:0030136">
    <property type="term" value="C:clathrin-coated vesicle"/>
    <property type="evidence" value="ECO:0007669"/>
    <property type="project" value="UniProtKB-SubCell"/>
</dbReference>
<comment type="similarity">
    <text evidence="4">Belongs to the PICALM/SNAP91 family.</text>
</comment>
<evidence type="ECO:0000256" key="10">
    <source>
        <dbReference type="ARBA" id="ARBA00064895"/>
    </source>
</evidence>
<comment type="subunit">
    <text evidence="10">Binds clathrin and phosphatidylinositol 4,5-bisphosphate.</text>
</comment>
<dbReference type="GO" id="GO:0048268">
    <property type="term" value="P:clathrin coat assembly"/>
    <property type="evidence" value="ECO:0007669"/>
    <property type="project" value="InterPro"/>
</dbReference>
<dbReference type="InterPro" id="IPR014712">
    <property type="entry name" value="ANTH_dom_sf"/>
</dbReference>
<dbReference type="Gene3D" id="1.20.58.150">
    <property type="entry name" value="ANTH domain"/>
    <property type="match status" value="1"/>
</dbReference>
<dbReference type="PANTHER" id="PTHR22951:SF5">
    <property type="entry name" value="PHOSPHATIDYLINOSITOL-BINDING CLATHRIN ASSEMBLY PROTEIN LAP"/>
    <property type="match status" value="1"/>
</dbReference>
<reference evidence="13" key="1">
    <citation type="submission" date="2020-05" db="UniProtKB">
        <authorList>
            <consortium name="EnsemblMetazoa"/>
        </authorList>
    </citation>
    <scope>IDENTIFICATION</scope>
    <source>
        <strain evidence="13">USDA</strain>
    </source>
</reference>
<feature type="compositionally biased region" description="Low complexity" evidence="11">
    <location>
        <begin position="619"/>
        <end position="629"/>
    </location>
</feature>
<dbReference type="InterPro" id="IPR045192">
    <property type="entry name" value="AP180-like"/>
</dbReference>
<evidence type="ECO:0000256" key="5">
    <source>
        <dbReference type="ARBA" id="ARBA00022583"/>
    </source>
</evidence>
<feature type="region of interest" description="Disordered" evidence="11">
    <location>
        <begin position="661"/>
        <end position="681"/>
    </location>
</feature>
<evidence type="ECO:0000256" key="4">
    <source>
        <dbReference type="ARBA" id="ARBA00008011"/>
    </source>
</evidence>
<evidence type="ECO:0000256" key="6">
    <source>
        <dbReference type="ARBA" id="ARBA00023034"/>
    </source>
</evidence>
<evidence type="ECO:0000256" key="7">
    <source>
        <dbReference type="ARBA" id="ARBA00023136"/>
    </source>
</evidence>
<sequence>MSMAGQTINDRLLAARHSLAGQGLAKSVCKATTEECIGPKKKHLDYLVHCTNEPNVSIPHLANLLIERSQNTHWVVVYKALITTHHLMAYGNERFMQYLASSNSTFNLSNFLDKGGVQDGGMSVPGGRMGYDMSPFIRRYAKYLNEKSLSYRAMAFDFCKVKRGKEEGSLRTMHADKLLKTLPVLQAQLDGLLEFDCQSNDLTNGVINMSFMLLFRDLIRLFACYNDGIINLLEKYFDMNKKQARDALDLYKKFLVRMDRVGEFLKVAENVGIDKGDIPDLTKAPSSLLDALEQHLATLEGRKVSAANTPTQSASNNQKNFKSAVSALSSTSTSFGTAAASSKFDTTNGIDEQLKAQALADEEAAMNQYKSKVSSPTSGGAAANAALTNPFLSSPPATQAGAPIVDLFGAASAQPANAGSTAAAGATKASDDLLQLGNPFADMFDAPLGAGAGGVATGFNGSSVPTAAANAFVSDSNFSSVFGNTEPAATGAALANPFFDSMEPQNLINDHNTTTSTSSSLLLASSLSPSSVNSNSAVQYNMTSIPMNPQANNFFMAAGVPPMTGSSNTNTTATSQPPGFDALGDVLKPGITATAATTFIGQSSANQTNVVTSGGGLDQQLQQQQQQQQPASTGKILTGDLDSSLMSLVENLNINKTATTKPVQWNSPKNTAKPGANWTPQPMAATTGAGYRPMAHGMTVSPAPITINHPYIHANYPVIPNYMQGMPVMGQPMMGQAPLTGVPQTMTAAPMVMQTNAAAVGLMQTNQTPMMQTNGGNKSVPLDPFGAL</sequence>